<evidence type="ECO:0000259" key="12">
    <source>
        <dbReference type="PROSITE" id="PS50227"/>
    </source>
</evidence>
<dbReference type="InterPro" id="IPR000832">
    <property type="entry name" value="GPCR_2_secretin-like"/>
</dbReference>
<dbReference type="Gene3D" id="4.10.1240.10">
    <property type="entry name" value="GPCR, family 2, extracellular hormone receptor domain"/>
    <property type="match status" value="1"/>
</dbReference>
<evidence type="ECO:0000256" key="8">
    <source>
        <dbReference type="ARBA" id="ARBA00023170"/>
    </source>
</evidence>
<comment type="subcellular location">
    <subcellularLocation>
        <location evidence="1">Cell membrane</location>
        <topology evidence="1">Multi-pass membrane protein</topology>
    </subcellularLocation>
</comment>
<evidence type="ECO:0000256" key="7">
    <source>
        <dbReference type="ARBA" id="ARBA00023136"/>
    </source>
</evidence>
<dbReference type="InterPro" id="IPR050332">
    <property type="entry name" value="GPCR_2"/>
</dbReference>
<reference evidence="14" key="2">
    <citation type="submission" date="2015-06" db="UniProtKB">
        <authorList>
            <consortium name="EnsemblMetazoa"/>
        </authorList>
    </citation>
    <scope>IDENTIFICATION</scope>
</reference>
<dbReference type="PANTHER" id="PTHR45620">
    <property type="entry name" value="PDF RECEPTOR-LIKE PROTEIN-RELATED"/>
    <property type="match status" value="1"/>
</dbReference>
<feature type="transmembrane region" description="Helical" evidence="11">
    <location>
        <begin position="489"/>
        <end position="510"/>
    </location>
</feature>
<keyword evidence="7 11" id="KW-0472">Membrane</keyword>
<protein>
    <recommendedName>
        <fullName evidence="16">G-protein coupled receptors family 2 profile 2 domain-containing protein</fullName>
    </recommendedName>
</protein>
<evidence type="ECO:0000256" key="11">
    <source>
        <dbReference type="SAM" id="Phobius"/>
    </source>
</evidence>
<dbReference type="Gene3D" id="1.20.1070.10">
    <property type="entry name" value="Rhodopsin 7-helix transmembrane proteins"/>
    <property type="match status" value="1"/>
</dbReference>
<evidence type="ECO:0000256" key="10">
    <source>
        <dbReference type="SAM" id="MobiDB-lite"/>
    </source>
</evidence>
<feature type="domain" description="G-protein coupled receptors family 2 profile 1" evidence="12">
    <location>
        <begin position="101"/>
        <end position="195"/>
    </location>
</feature>
<dbReference type="Pfam" id="PF00002">
    <property type="entry name" value="7tm_2"/>
    <property type="match status" value="1"/>
</dbReference>
<evidence type="ECO:0000256" key="2">
    <source>
        <dbReference type="ARBA" id="ARBA00005314"/>
    </source>
</evidence>
<dbReference type="EnsemblMetazoa" id="tetur18g02640.1">
    <property type="protein sequence ID" value="tetur18g02640.1"/>
    <property type="gene ID" value="tetur18g02640"/>
</dbReference>
<evidence type="ECO:0000256" key="4">
    <source>
        <dbReference type="ARBA" id="ARBA00022692"/>
    </source>
</evidence>
<dbReference type="InterPro" id="IPR017981">
    <property type="entry name" value="GPCR_2-like_7TM"/>
</dbReference>
<keyword evidence="9" id="KW-0807">Transducer</keyword>
<keyword evidence="8" id="KW-0675">Receptor</keyword>
<sequence>MLLIQVKSGNSEMKENIYCRTEIGSYLPLELYKLDTCARCYNYMPAWAFSYKLKYITHGILYDIKQNATVLANDTNHLGSTFLLPPMFQKWQDCCEQAVDCCLKYLRHDKRLNQYESEIAYQPSCPVTWDGWSCWPEEVQAGTVVETECPDHIYWMGLWVPPCRGSASKVCNSNGSWFKLGASEWTNYTNCAREDAREDIFIRRNRYLIVTHLTSVTFIIPALYIFLYYRQLSQTNRVKIHVHLLISLLSYSILMSLLTLDMINGSTETIYEEEENQSTGLGQSLPTSSSSPFASPQTSTSPPTDNPYSHLATIYCLCLSVLVKYFRSTTYFWMFNEAFYLHQLMARVFTTPNLKSLIALAYGVPLLTNTSYIIVRFISSYSSETIATPDSPGNVINIPENQLSIQGDTCWLLPSKHAWQEWIINGPNLSVLVINFIFLISVLREICAKAAATPASLASTPSPHQHRRNLLRVPTSPEKAPITRASFLVSLRAASLLLPLYGLHYLFIVYRPDTGVCWLSELYHYASITLDGLQGSIVSILYCFLNNEVRAHLKRSFFKRQDQNINFTEIVPAPH</sequence>
<name>T1KR86_TETUR</name>
<feature type="transmembrane region" description="Helical" evidence="11">
    <location>
        <begin position="522"/>
        <end position="545"/>
    </location>
</feature>
<evidence type="ECO:0000259" key="13">
    <source>
        <dbReference type="PROSITE" id="PS50261"/>
    </source>
</evidence>
<evidence type="ECO:0000256" key="6">
    <source>
        <dbReference type="ARBA" id="ARBA00023040"/>
    </source>
</evidence>
<evidence type="ECO:0000256" key="3">
    <source>
        <dbReference type="ARBA" id="ARBA00022475"/>
    </source>
</evidence>
<feature type="domain" description="G-protein coupled receptors family 2 profile 2" evidence="13">
    <location>
        <begin position="204"/>
        <end position="546"/>
    </location>
</feature>
<accession>T1KR86</accession>
<reference evidence="15" key="1">
    <citation type="submission" date="2011-08" db="EMBL/GenBank/DDBJ databases">
        <authorList>
            <person name="Rombauts S."/>
        </authorList>
    </citation>
    <scope>NUCLEOTIDE SEQUENCE</scope>
    <source>
        <strain evidence="15">London</strain>
    </source>
</reference>
<keyword evidence="4 11" id="KW-0812">Transmembrane</keyword>
<evidence type="ECO:0000256" key="9">
    <source>
        <dbReference type="ARBA" id="ARBA00023224"/>
    </source>
</evidence>
<evidence type="ECO:0000256" key="5">
    <source>
        <dbReference type="ARBA" id="ARBA00022989"/>
    </source>
</evidence>
<dbReference type="PRINTS" id="PR00249">
    <property type="entry name" value="GPCRSECRETIN"/>
</dbReference>
<dbReference type="eggNOG" id="KOG4564">
    <property type="taxonomic scope" value="Eukaryota"/>
</dbReference>
<keyword evidence="15" id="KW-1185">Reference proteome</keyword>
<evidence type="ECO:0008006" key="16">
    <source>
        <dbReference type="Google" id="ProtNLM"/>
    </source>
</evidence>
<feature type="transmembrane region" description="Helical" evidence="11">
    <location>
        <begin position="241"/>
        <end position="260"/>
    </location>
</feature>
<evidence type="ECO:0000256" key="1">
    <source>
        <dbReference type="ARBA" id="ARBA00004651"/>
    </source>
</evidence>
<dbReference type="SUPFAM" id="SSF111418">
    <property type="entry name" value="Hormone receptor domain"/>
    <property type="match status" value="1"/>
</dbReference>
<feature type="transmembrane region" description="Helical" evidence="11">
    <location>
        <begin position="308"/>
        <end position="326"/>
    </location>
</feature>
<keyword evidence="3" id="KW-1003">Cell membrane</keyword>
<dbReference type="GO" id="GO:0007188">
    <property type="term" value="P:adenylate cyclase-modulating G protein-coupled receptor signaling pathway"/>
    <property type="evidence" value="ECO:0007669"/>
    <property type="project" value="TreeGrafter"/>
</dbReference>
<dbReference type="Proteomes" id="UP000015104">
    <property type="component" value="Unassembled WGS sequence"/>
</dbReference>
<proteinExistence type="inferred from homology"/>
<dbReference type="InterPro" id="IPR001879">
    <property type="entry name" value="GPCR_2_extracellular_dom"/>
</dbReference>
<feature type="compositionally biased region" description="Low complexity" evidence="10">
    <location>
        <begin position="278"/>
        <end position="303"/>
    </location>
</feature>
<organism evidence="14 15">
    <name type="scientific">Tetranychus urticae</name>
    <name type="common">Two-spotted spider mite</name>
    <dbReference type="NCBI Taxonomy" id="32264"/>
    <lineage>
        <taxon>Eukaryota</taxon>
        <taxon>Metazoa</taxon>
        <taxon>Ecdysozoa</taxon>
        <taxon>Arthropoda</taxon>
        <taxon>Chelicerata</taxon>
        <taxon>Arachnida</taxon>
        <taxon>Acari</taxon>
        <taxon>Acariformes</taxon>
        <taxon>Trombidiformes</taxon>
        <taxon>Prostigmata</taxon>
        <taxon>Eleutherengona</taxon>
        <taxon>Raphignathae</taxon>
        <taxon>Tetranychoidea</taxon>
        <taxon>Tetranychidae</taxon>
        <taxon>Tetranychus</taxon>
    </lineage>
</organism>
<comment type="similarity">
    <text evidence="2">Belongs to the G-protein coupled receptor 2 family.</text>
</comment>
<feature type="transmembrane region" description="Helical" evidence="11">
    <location>
        <begin position="357"/>
        <end position="375"/>
    </location>
</feature>
<dbReference type="GO" id="GO:0007166">
    <property type="term" value="P:cell surface receptor signaling pathway"/>
    <property type="evidence" value="ECO:0007669"/>
    <property type="project" value="InterPro"/>
</dbReference>
<feature type="transmembrane region" description="Helical" evidence="11">
    <location>
        <begin position="207"/>
        <end position="229"/>
    </location>
</feature>
<dbReference type="SMART" id="SM00008">
    <property type="entry name" value="HormR"/>
    <property type="match status" value="1"/>
</dbReference>
<dbReference type="EMBL" id="CAEY01000384">
    <property type="status" value="NOT_ANNOTATED_CDS"/>
    <property type="molecule type" value="Genomic_DNA"/>
</dbReference>
<keyword evidence="6" id="KW-0297">G-protein coupled receptor</keyword>
<feature type="transmembrane region" description="Helical" evidence="11">
    <location>
        <begin position="422"/>
        <end position="443"/>
    </location>
</feature>
<dbReference type="PANTHER" id="PTHR45620:SF42">
    <property type="entry name" value="G-PROTEIN COUPLED RECEPTOR SEB-2"/>
    <property type="match status" value="1"/>
</dbReference>
<evidence type="ECO:0000313" key="15">
    <source>
        <dbReference type="Proteomes" id="UP000015104"/>
    </source>
</evidence>
<feature type="region of interest" description="Disordered" evidence="10">
    <location>
        <begin position="275"/>
        <end position="305"/>
    </location>
</feature>
<evidence type="ECO:0000313" key="14">
    <source>
        <dbReference type="EnsemblMetazoa" id="tetur18g02640.1"/>
    </source>
</evidence>
<dbReference type="GO" id="GO:0005886">
    <property type="term" value="C:plasma membrane"/>
    <property type="evidence" value="ECO:0007669"/>
    <property type="project" value="UniProtKB-SubCell"/>
</dbReference>
<dbReference type="PROSITE" id="PS50227">
    <property type="entry name" value="G_PROTEIN_RECEP_F2_3"/>
    <property type="match status" value="1"/>
</dbReference>
<dbReference type="AlphaFoldDB" id="T1KR86"/>
<dbReference type="PROSITE" id="PS50261">
    <property type="entry name" value="G_PROTEIN_RECEP_F2_4"/>
    <property type="match status" value="1"/>
</dbReference>
<dbReference type="HOGENOM" id="CLU_002753_4_2_1"/>
<dbReference type="GO" id="GO:0008528">
    <property type="term" value="F:G protein-coupled peptide receptor activity"/>
    <property type="evidence" value="ECO:0007669"/>
    <property type="project" value="TreeGrafter"/>
</dbReference>
<dbReference type="InterPro" id="IPR036445">
    <property type="entry name" value="GPCR_2_extracell_dom_sf"/>
</dbReference>
<dbReference type="Pfam" id="PF02793">
    <property type="entry name" value="HRM"/>
    <property type="match status" value="1"/>
</dbReference>
<dbReference type="STRING" id="32264.T1KR86"/>
<keyword evidence="5 11" id="KW-1133">Transmembrane helix</keyword>